<dbReference type="Gene3D" id="2.40.170.20">
    <property type="entry name" value="TonB-dependent receptor, beta-barrel domain"/>
    <property type="match status" value="1"/>
</dbReference>
<reference evidence="4" key="1">
    <citation type="submission" date="2019-08" db="EMBL/GenBank/DDBJ databases">
        <authorList>
            <person name="Kucharzyk K."/>
            <person name="Murdoch R.W."/>
            <person name="Higgins S."/>
            <person name="Loffler F."/>
        </authorList>
    </citation>
    <scope>NUCLEOTIDE SEQUENCE</scope>
</reference>
<evidence type="ECO:0008006" key="5">
    <source>
        <dbReference type="Google" id="ProtNLM"/>
    </source>
</evidence>
<evidence type="ECO:0000256" key="3">
    <source>
        <dbReference type="ARBA" id="ARBA00023237"/>
    </source>
</evidence>
<keyword evidence="2" id="KW-0472">Membrane</keyword>
<name>A0A645A928_9ZZZZ</name>
<keyword evidence="3" id="KW-0998">Cell outer membrane</keyword>
<accession>A0A645A928</accession>
<dbReference type="EMBL" id="VSSQ01011202">
    <property type="protein sequence ID" value="MPM46244.1"/>
    <property type="molecule type" value="Genomic_DNA"/>
</dbReference>
<evidence type="ECO:0000256" key="1">
    <source>
        <dbReference type="ARBA" id="ARBA00004442"/>
    </source>
</evidence>
<gene>
    <name evidence="4" type="ORF">SDC9_92942</name>
</gene>
<dbReference type="GO" id="GO:0009279">
    <property type="term" value="C:cell outer membrane"/>
    <property type="evidence" value="ECO:0007669"/>
    <property type="project" value="UniProtKB-SubCell"/>
</dbReference>
<evidence type="ECO:0000313" key="4">
    <source>
        <dbReference type="EMBL" id="MPM46244.1"/>
    </source>
</evidence>
<evidence type="ECO:0000256" key="2">
    <source>
        <dbReference type="ARBA" id="ARBA00023136"/>
    </source>
</evidence>
<dbReference type="SUPFAM" id="SSF56935">
    <property type="entry name" value="Porins"/>
    <property type="match status" value="1"/>
</dbReference>
<sequence>MDGSAEYFHWVSSDLLFSVPKPISSGVENVDVNAGSMYNKGVELLLNGVVLSTDNFKMSLNGNATFIKNKITELPLDPYPTSVYKIEEGHSRYDFWLRQWYKVNPDNGYNLFKADLENYEFAEGELMEFDGVQYTENVEKSVYEFSGSAMPKVTGGIGANLSWKNFNLKLNFYYQLGGEFYDNTYKSLLDGSNLYWAQHKDLLKRWRKPGDVTNIGRVTAGTDITNIEASSSTRWLVSSDMIELTNINLSYTIPQRILKPRKISEAVVYFSADNALLFTARTGLYPRRNFQSGYIANGDVYAPSRVISFGLSITF</sequence>
<comment type="subcellular location">
    <subcellularLocation>
        <location evidence="1">Cell outer membrane</location>
    </subcellularLocation>
</comment>
<dbReference type="InterPro" id="IPR036942">
    <property type="entry name" value="Beta-barrel_TonB_sf"/>
</dbReference>
<organism evidence="4">
    <name type="scientific">bioreactor metagenome</name>
    <dbReference type="NCBI Taxonomy" id="1076179"/>
    <lineage>
        <taxon>unclassified sequences</taxon>
        <taxon>metagenomes</taxon>
        <taxon>ecological metagenomes</taxon>
    </lineage>
</organism>
<dbReference type="AlphaFoldDB" id="A0A645A928"/>
<proteinExistence type="predicted"/>
<protein>
    <recommendedName>
        <fullName evidence="5">TonB-dependent receptor SusC</fullName>
    </recommendedName>
</protein>
<comment type="caution">
    <text evidence="4">The sequence shown here is derived from an EMBL/GenBank/DDBJ whole genome shotgun (WGS) entry which is preliminary data.</text>
</comment>